<comment type="caution">
    <text evidence="2">The sequence shown here is derived from an EMBL/GenBank/DDBJ whole genome shotgun (WGS) entry which is preliminary data.</text>
</comment>
<proteinExistence type="predicted"/>
<protein>
    <submittedName>
        <fullName evidence="2">Transposase</fullName>
    </submittedName>
</protein>
<organism evidence="2 3">
    <name type="scientific">Nocardiopsis alba</name>
    <dbReference type="NCBI Taxonomy" id="53437"/>
    <lineage>
        <taxon>Bacteria</taxon>
        <taxon>Bacillati</taxon>
        <taxon>Actinomycetota</taxon>
        <taxon>Actinomycetes</taxon>
        <taxon>Streptosporangiales</taxon>
        <taxon>Nocardiopsidaceae</taxon>
        <taxon>Nocardiopsis</taxon>
    </lineage>
</organism>
<sequence>MTGSEREVLAAKFSRILPLLNERERRVLLGAEAWALGHGGIRTVARTAGVSEATVSQGVRELGLRTGVDPGRARRAGAGRRRRTEEDPGILPALSALLEPEGEGPSPSPLRWSVKSTRELTAELGEQGHVLSADTVAKLLREQGFLLQGPRSAYGGKRREGRHERFRAVNDLVLAFETSGDPVVHLRARRRVLEPSEGTGPQDSNDRCEPSSDEHSVSSALATLRMWWTSHRSRRPRGERLLIVVDSGEPHDGANGIWEERIRHLGRRFGVRVSSTHLPLGIFRWRESGEGLRTRFLQYWPDGRSVAYETGIRLVSPSRVRDPRSMDIAHTVSSDDE</sequence>
<feature type="compositionally biased region" description="Basic and acidic residues" evidence="1">
    <location>
        <begin position="204"/>
        <end position="215"/>
    </location>
</feature>
<dbReference type="Pfam" id="PF07592">
    <property type="entry name" value="DDE_Tnp_ISAZ013"/>
    <property type="match status" value="2"/>
</dbReference>
<feature type="region of interest" description="Disordered" evidence="1">
    <location>
        <begin position="191"/>
        <end position="215"/>
    </location>
</feature>
<dbReference type="Proteomes" id="UP000467124">
    <property type="component" value="Unassembled WGS sequence"/>
</dbReference>
<evidence type="ECO:0000313" key="2">
    <source>
        <dbReference type="EMBL" id="MYR34340.1"/>
    </source>
</evidence>
<dbReference type="EMBL" id="WWHY01000001">
    <property type="protein sequence ID" value="MYR34340.1"/>
    <property type="molecule type" value="Genomic_DNA"/>
</dbReference>
<accession>A0A7K2IWJ6</accession>
<dbReference type="RefSeq" id="WP_161111504.1">
    <property type="nucleotide sequence ID" value="NZ_WWHY01000001.1"/>
</dbReference>
<feature type="compositionally biased region" description="Basic residues" evidence="1">
    <location>
        <begin position="73"/>
        <end position="82"/>
    </location>
</feature>
<evidence type="ECO:0000256" key="1">
    <source>
        <dbReference type="SAM" id="MobiDB-lite"/>
    </source>
</evidence>
<gene>
    <name evidence="2" type="ORF">GTW20_19330</name>
</gene>
<evidence type="ECO:0000313" key="3">
    <source>
        <dbReference type="Proteomes" id="UP000467124"/>
    </source>
</evidence>
<dbReference type="InterPro" id="IPR011518">
    <property type="entry name" value="Transposase_36"/>
</dbReference>
<dbReference type="AlphaFoldDB" id="A0A7K2IWJ6"/>
<feature type="region of interest" description="Disordered" evidence="1">
    <location>
        <begin position="67"/>
        <end position="86"/>
    </location>
</feature>
<name>A0A7K2IWJ6_9ACTN</name>
<reference evidence="2 3" key="1">
    <citation type="journal article" date="2019" name="Nat. Commun.">
        <title>The antimicrobial potential of Streptomyces from insect microbiomes.</title>
        <authorList>
            <person name="Chevrette M.G."/>
            <person name="Carlson C.M."/>
            <person name="Ortega H.E."/>
            <person name="Thomas C."/>
            <person name="Ananiev G.E."/>
            <person name="Barns K.J."/>
            <person name="Book A.J."/>
            <person name="Cagnazzo J."/>
            <person name="Carlos C."/>
            <person name="Flanigan W."/>
            <person name="Grubbs K.J."/>
            <person name="Horn H.A."/>
            <person name="Hoffmann F.M."/>
            <person name="Klassen J.L."/>
            <person name="Knack J.J."/>
            <person name="Lewin G.R."/>
            <person name="McDonald B.R."/>
            <person name="Muller L."/>
            <person name="Melo W.G.P."/>
            <person name="Pinto-Tomas A.A."/>
            <person name="Schmitz A."/>
            <person name="Wendt-Pienkowski E."/>
            <person name="Wildman S."/>
            <person name="Zhao M."/>
            <person name="Zhang F."/>
            <person name="Bugni T.S."/>
            <person name="Andes D.R."/>
            <person name="Pupo M.T."/>
            <person name="Currie C.R."/>
        </authorList>
    </citation>
    <scope>NUCLEOTIDE SEQUENCE [LARGE SCALE GENOMIC DNA]</scope>
    <source>
        <strain evidence="2 3">SID5840</strain>
    </source>
</reference>